<keyword evidence="3 5" id="KW-0378">Hydrolase</keyword>
<keyword evidence="2 5" id="KW-0645">Protease</keyword>
<feature type="domain" description="PDZ" evidence="6">
    <location>
        <begin position="84"/>
        <end position="152"/>
    </location>
</feature>
<comment type="similarity">
    <text evidence="1 5">Belongs to the peptidase S41A family.</text>
</comment>
<gene>
    <name evidence="7" type="ORF">GCM10008905_12010</name>
</gene>
<dbReference type="SMART" id="SM00245">
    <property type="entry name" value="TSPc"/>
    <property type="match status" value="1"/>
</dbReference>
<accession>A0ABN1IUB0</accession>
<dbReference type="SUPFAM" id="SSF50156">
    <property type="entry name" value="PDZ domain-like"/>
    <property type="match status" value="1"/>
</dbReference>
<dbReference type="InterPro" id="IPR036034">
    <property type="entry name" value="PDZ_sf"/>
</dbReference>
<dbReference type="Gene3D" id="3.90.226.10">
    <property type="entry name" value="2-enoyl-CoA Hydratase, Chain A, domain 1"/>
    <property type="match status" value="1"/>
</dbReference>
<keyword evidence="4 5" id="KW-0720">Serine protease</keyword>
<dbReference type="InterPro" id="IPR004447">
    <property type="entry name" value="Peptidase_S41A"/>
</dbReference>
<dbReference type="PROSITE" id="PS50106">
    <property type="entry name" value="PDZ"/>
    <property type="match status" value="1"/>
</dbReference>
<dbReference type="Gene3D" id="2.30.42.10">
    <property type="match status" value="1"/>
</dbReference>
<evidence type="ECO:0000256" key="3">
    <source>
        <dbReference type="ARBA" id="ARBA00022801"/>
    </source>
</evidence>
<evidence type="ECO:0000256" key="2">
    <source>
        <dbReference type="ARBA" id="ARBA00022670"/>
    </source>
</evidence>
<evidence type="ECO:0000313" key="7">
    <source>
        <dbReference type="EMBL" id="GAA0721502.1"/>
    </source>
</evidence>
<dbReference type="Proteomes" id="UP001500339">
    <property type="component" value="Unassembled WGS sequence"/>
</dbReference>
<dbReference type="InterPro" id="IPR001478">
    <property type="entry name" value="PDZ"/>
</dbReference>
<reference evidence="7 8" key="1">
    <citation type="journal article" date="2019" name="Int. J. Syst. Evol. Microbiol.">
        <title>The Global Catalogue of Microorganisms (GCM) 10K type strain sequencing project: providing services to taxonomists for standard genome sequencing and annotation.</title>
        <authorList>
            <consortium name="The Broad Institute Genomics Platform"/>
            <consortium name="The Broad Institute Genome Sequencing Center for Infectious Disease"/>
            <person name="Wu L."/>
            <person name="Ma J."/>
        </authorList>
    </citation>
    <scope>NUCLEOTIDE SEQUENCE [LARGE SCALE GENOMIC DNA]</scope>
    <source>
        <strain evidence="7 8">JCM 1405</strain>
    </source>
</reference>
<name>A0ABN1IUB0_9CLOT</name>
<evidence type="ECO:0000313" key="8">
    <source>
        <dbReference type="Proteomes" id="UP001500339"/>
    </source>
</evidence>
<dbReference type="SUPFAM" id="SSF52096">
    <property type="entry name" value="ClpP/crotonase"/>
    <property type="match status" value="1"/>
</dbReference>
<comment type="caution">
    <text evidence="7">The sequence shown here is derived from an EMBL/GenBank/DDBJ whole genome shotgun (WGS) entry which is preliminary data.</text>
</comment>
<dbReference type="Gene3D" id="3.30.750.44">
    <property type="match status" value="1"/>
</dbReference>
<evidence type="ECO:0000256" key="1">
    <source>
        <dbReference type="ARBA" id="ARBA00009179"/>
    </source>
</evidence>
<keyword evidence="8" id="KW-1185">Reference proteome</keyword>
<organism evidence="7 8">
    <name type="scientific">Clostridium malenominatum</name>
    <dbReference type="NCBI Taxonomy" id="1539"/>
    <lineage>
        <taxon>Bacteria</taxon>
        <taxon>Bacillati</taxon>
        <taxon>Bacillota</taxon>
        <taxon>Clostridia</taxon>
        <taxon>Eubacteriales</taxon>
        <taxon>Clostridiaceae</taxon>
        <taxon>Clostridium</taxon>
    </lineage>
</organism>
<dbReference type="CDD" id="cd06782">
    <property type="entry name" value="cpPDZ_CPP-like"/>
    <property type="match status" value="1"/>
</dbReference>
<dbReference type="RefSeq" id="WP_343767780.1">
    <property type="nucleotide sequence ID" value="NZ_BAAACF010000001.1"/>
</dbReference>
<evidence type="ECO:0000256" key="4">
    <source>
        <dbReference type="ARBA" id="ARBA00022825"/>
    </source>
</evidence>
<dbReference type="EMBL" id="BAAACF010000001">
    <property type="protein sequence ID" value="GAA0721502.1"/>
    <property type="molecule type" value="Genomic_DNA"/>
</dbReference>
<dbReference type="PANTHER" id="PTHR32060">
    <property type="entry name" value="TAIL-SPECIFIC PROTEASE"/>
    <property type="match status" value="1"/>
</dbReference>
<protein>
    <submittedName>
        <fullName evidence="7">S41 family peptidase</fullName>
    </submittedName>
</protein>
<dbReference type="Pfam" id="PF03572">
    <property type="entry name" value="Peptidase_S41"/>
    <property type="match status" value="1"/>
</dbReference>
<proteinExistence type="inferred from homology"/>
<dbReference type="InterPro" id="IPR029045">
    <property type="entry name" value="ClpP/crotonase-like_dom_sf"/>
</dbReference>
<sequence>MKYLKKKWFKSGLLAFVFLFNLLFLSDTSYAYSDNEQSLWEVKYLIQNNSIYNLSEEGINSQDISEVIKNLKDPYSEYYTKEEFNEFVRAINQNFYGIGIYNELVTEGIKINSFLKGSSAEEAGLKVGDIITSVDGKGIKGLTASEAVKYIKGGKGTFVNLSVKRGEQVLNFSVERREINIPTIEGELLDNKVAYIIISSFGEDTPSLLKEKLIDMNKKGAEKYIIDLRNNTGGYTNSAYDILGYFIEDNIATVMKDKDKNEYKYKAFKHDYVINKDIILLVNEYTASASEILSAALRDYNKALIVGIKTYGKGVQQTIFSLSNGDVLKLTTHSFYSPLGKEINNVGIMPNVNTNKIDPLKVAKLLFSGNKSIDNKKLLKLLQNNKEYYIDLEKGRSKEYWDALKYIVNTSTEGSLFLGKGINWTKLTEEDIKENFNVYFNDYTKMPKLVKSKEKAVFKIKLNKNVDINTVGANSIKLIQEETFEEVKINYDVENKDEIILYPVEAAKLQGDYFLIIEGLKGEEGGKLKNKVALPVHFE</sequence>
<dbReference type="SMART" id="SM00228">
    <property type="entry name" value="PDZ"/>
    <property type="match status" value="1"/>
</dbReference>
<dbReference type="PANTHER" id="PTHR32060:SF30">
    <property type="entry name" value="CARBOXY-TERMINAL PROCESSING PROTEASE CTPA"/>
    <property type="match status" value="1"/>
</dbReference>
<dbReference type="Pfam" id="PF13180">
    <property type="entry name" value="PDZ_2"/>
    <property type="match status" value="1"/>
</dbReference>
<dbReference type="NCBIfam" id="TIGR00225">
    <property type="entry name" value="prc"/>
    <property type="match status" value="1"/>
</dbReference>
<dbReference type="CDD" id="cd07560">
    <property type="entry name" value="Peptidase_S41_CPP"/>
    <property type="match status" value="1"/>
</dbReference>
<evidence type="ECO:0000256" key="5">
    <source>
        <dbReference type="RuleBase" id="RU004404"/>
    </source>
</evidence>
<dbReference type="InterPro" id="IPR005151">
    <property type="entry name" value="Tail-specific_protease"/>
</dbReference>
<evidence type="ECO:0000259" key="6">
    <source>
        <dbReference type="PROSITE" id="PS50106"/>
    </source>
</evidence>